<comment type="caution">
    <text evidence="2">The sequence shown here is derived from an EMBL/GenBank/DDBJ whole genome shotgun (WGS) entry which is preliminary data.</text>
</comment>
<gene>
    <name evidence="2" type="ORF">GCM10011391_28230</name>
</gene>
<dbReference type="GO" id="GO:0004252">
    <property type="term" value="F:serine-type endopeptidase activity"/>
    <property type="evidence" value="ECO:0007669"/>
    <property type="project" value="InterPro"/>
</dbReference>
<dbReference type="SUPFAM" id="SSF46785">
    <property type="entry name" value="Winged helix' DNA-binding domain"/>
    <property type="match status" value="1"/>
</dbReference>
<proteinExistence type="predicted"/>
<dbReference type="RefSeq" id="WP_188695415.1">
    <property type="nucleotide sequence ID" value="NZ_BMIR01000014.1"/>
</dbReference>
<dbReference type="InterPro" id="IPR036390">
    <property type="entry name" value="WH_DNA-bd_sf"/>
</dbReference>
<feature type="domain" description="LexA repressor DNA-binding" evidence="1">
    <location>
        <begin position="73"/>
        <end position="128"/>
    </location>
</feature>
<dbReference type="Gene3D" id="1.10.10.10">
    <property type="entry name" value="Winged helix-like DNA-binding domain superfamily/Winged helix DNA-binding domain"/>
    <property type="match status" value="1"/>
</dbReference>
<protein>
    <recommendedName>
        <fullName evidence="1">LexA repressor DNA-binding domain-containing protein</fullName>
    </recommendedName>
</protein>
<dbReference type="InterPro" id="IPR036388">
    <property type="entry name" value="WH-like_DNA-bd_sf"/>
</dbReference>
<dbReference type="GO" id="GO:0006508">
    <property type="term" value="P:proteolysis"/>
    <property type="evidence" value="ECO:0007669"/>
    <property type="project" value="InterPro"/>
</dbReference>
<evidence type="ECO:0000313" key="2">
    <source>
        <dbReference type="EMBL" id="GGE47835.1"/>
    </source>
</evidence>
<reference evidence="2" key="1">
    <citation type="journal article" date="2014" name="Int. J. Syst. Evol. Microbiol.">
        <title>Complete genome sequence of Corynebacterium casei LMG S-19264T (=DSM 44701T), isolated from a smear-ripened cheese.</title>
        <authorList>
            <consortium name="US DOE Joint Genome Institute (JGI-PGF)"/>
            <person name="Walter F."/>
            <person name="Albersmeier A."/>
            <person name="Kalinowski J."/>
            <person name="Ruckert C."/>
        </authorList>
    </citation>
    <scope>NUCLEOTIDE SEQUENCE</scope>
    <source>
        <strain evidence="2">CGMCC 1.15371</strain>
    </source>
</reference>
<evidence type="ECO:0000259" key="1">
    <source>
        <dbReference type="Pfam" id="PF01726"/>
    </source>
</evidence>
<name>A0A8J3DX80_9BACL</name>
<dbReference type="Proteomes" id="UP000628775">
    <property type="component" value="Unassembled WGS sequence"/>
</dbReference>
<reference evidence="2" key="2">
    <citation type="submission" date="2020-09" db="EMBL/GenBank/DDBJ databases">
        <authorList>
            <person name="Sun Q."/>
            <person name="Zhou Y."/>
        </authorList>
    </citation>
    <scope>NUCLEOTIDE SEQUENCE</scope>
    <source>
        <strain evidence="2">CGMCC 1.15371</strain>
    </source>
</reference>
<dbReference type="EMBL" id="BMIR01000014">
    <property type="protein sequence ID" value="GGE47835.1"/>
    <property type="molecule type" value="Genomic_DNA"/>
</dbReference>
<organism evidence="2 3">
    <name type="scientific">Pullulanibacillus camelliae</name>
    <dbReference type="NCBI Taxonomy" id="1707096"/>
    <lineage>
        <taxon>Bacteria</taxon>
        <taxon>Bacillati</taxon>
        <taxon>Bacillota</taxon>
        <taxon>Bacilli</taxon>
        <taxon>Bacillales</taxon>
        <taxon>Sporolactobacillaceae</taxon>
        <taxon>Pullulanibacillus</taxon>
    </lineage>
</organism>
<accession>A0A8J3DX80</accession>
<dbReference type="InterPro" id="IPR006199">
    <property type="entry name" value="LexA_DNA-bd_dom"/>
</dbReference>
<dbReference type="AlphaFoldDB" id="A0A8J3DX80"/>
<keyword evidence="3" id="KW-1185">Reference proteome</keyword>
<dbReference type="Pfam" id="PF01726">
    <property type="entry name" value="LexA_DNA_bind"/>
    <property type="match status" value="1"/>
</dbReference>
<evidence type="ECO:0000313" key="3">
    <source>
        <dbReference type="Proteomes" id="UP000628775"/>
    </source>
</evidence>
<sequence length="139" mass="16692">MAQRLNRFVDRKREPHPNDEIAIGRCIFSKRDIQVMYIDQGVGIEEMAKRIGVGRRRANHILDRFSIPKSWKSELTPRRLRVLQFIRRYQKKYHQSPLLIEISNGLGISNVHYHLTQLKKHGYIDWDHKHRSIQILKMR</sequence>